<proteinExistence type="predicted"/>
<evidence type="ECO:0000313" key="2">
    <source>
        <dbReference type="Proteomes" id="UP000095552"/>
    </source>
</evidence>
<dbReference type="RefSeq" id="WP_069834023.1">
    <property type="nucleotide sequence ID" value="NZ_MDGQ01000003.1"/>
</dbReference>
<dbReference type="Proteomes" id="UP000095552">
    <property type="component" value="Unassembled WGS sequence"/>
</dbReference>
<accession>A0A1E5T5Q3</accession>
<dbReference type="AlphaFoldDB" id="A0A1E5T5Q3"/>
<organism evidence="1 2">
    <name type="scientific">Roseivirga misakiensis</name>
    <dbReference type="NCBI Taxonomy" id="1563681"/>
    <lineage>
        <taxon>Bacteria</taxon>
        <taxon>Pseudomonadati</taxon>
        <taxon>Bacteroidota</taxon>
        <taxon>Cytophagia</taxon>
        <taxon>Cytophagales</taxon>
        <taxon>Roseivirgaceae</taxon>
        <taxon>Roseivirga</taxon>
    </lineage>
</organism>
<reference evidence="1 2" key="1">
    <citation type="submission" date="2016-08" db="EMBL/GenBank/DDBJ databases">
        <title>Draft genome of Fabibacter sp. strain SK-8.</title>
        <authorList>
            <person name="Wong S.-K."/>
            <person name="Hamasaki K."/>
            <person name="Yoshizawa S."/>
        </authorList>
    </citation>
    <scope>NUCLEOTIDE SEQUENCE [LARGE SCALE GENOMIC DNA]</scope>
    <source>
        <strain evidence="1 2">SK-8</strain>
    </source>
</reference>
<sequence>MERKKKGAWLIHHAKKIQQAEGVGNFEDVLIGGKAGILLSALSQDNETVVSKDKVHIISKLSNVQTKVELPFYLEKFENLGYIKRSQSGDIAVLGVTNESMLNVAADVFESELGADNYQSASIAMSDLVSETPMKEALLQEKIGDTFKIDKKQVSRLFIEGESIGLIDAESLDPQNKVIFNGNLFRREDIKKTDAVLSSLSTNESKKILEINHLLDKEGCVSLHKAIEICGKILVQKVQSVGMFDINAVSNSSEKVEFLTRPSAFSMFGDPFEDDALDHAKALVSSLTYGMKISSDKRGRITMIGALLQRLIDGHSVGPAPAIGQDYKYLESKGVVKITQTSQTHFSMVLLKKEVGRIAKSVLEKGEAYETAISKFFGSSVTAYTEPEIARTKLRKGPDRRVIDDMIEALRTYD</sequence>
<evidence type="ECO:0000313" key="1">
    <source>
        <dbReference type="EMBL" id="OEK06711.1"/>
    </source>
</evidence>
<protein>
    <submittedName>
        <fullName evidence="1">Uncharacterized protein</fullName>
    </submittedName>
</protein>
<name>A0A1E5T5Q3_9BACT</name>
<dbReference type="OrthoDB" id="2080138at2"/>
<comment type="caution">
    <text evidence="1">The sequence shown here is derived from an EMBL/GenBank/DDBJ whole genome shotgun (WGS) entry which is preliminary data.</text>
</comment>
<dbReference type="STRING" id="1563681.BFP71_03350"/>
<keyword evidence="2" id="KW-1185">Reference proteome</keyword>
<gene>
    <name evidence="1" type="ORF">BFP71_03350</name>
</gene>
<dbReference type="EMBL" id="MDGQ01000003">
    <property type="protein sequence ID" value="OEK06711.1"/>
    <property type="molecule type" value="Genomic_DNA"/>
</dbReference>